<dbReference type="CDD" id="cd05466">
    <property type="entry name" value="PBP2_LTTR_substrate"/>
    <property type="match status" value="1"/>
</dbReference>
<dbReference type="Proteomes" id="UP000199309">
    <property type="component" value="Unassembled WGS sequence"/>
</dbReference>
<dbReference type="Gene3D" id="3.40.190.290">
    <property type="match status" value="1"/>
</dbReference>
<dbReference type="GO" id="GO:0003700">
    <property type="term" value="F:DNA-binding transcription factor activity"/>
    <property type="evidence" value="ECO:0007669"/>
    <property type="project" value="InterPro"/>
</dbReference>
<dbReference type="InterPro" id="IPR005119">
    <property type="entry name" value="LysR_subst-bd"/>
</dbReference>
<evidence type="ECO:0000256" key="1">
    <source>
        <dbReference type="ARBA" id="ARBA00009437"/>
    </source>
</evidence>
<dbReference type="EMBL" id="FNHQ01000017">
    <property type="protein sequence ID" value="SDM94537.1"/>
    <property type="molecule type" value="Genomic_DNA"/>
</dbReference>
<dbReference type="PANTHER" id="PTHR30126:SF40">
    <property type="entry name" value="HTH-TYPE TRANSCRIPTIONAL REGULATOR GLTR"/>
    <property type="match status" value="1"/>
</dbReference>
<dbReference type="PANTHER" id="PTHR30126">
    <property type="entry name" value="HTH-TYPE TRANSCRIPTIONAL REGULATOR"/>
    <property type="match status" value="1"/>
</dbReference>
<evidence type="ECO:0000259" key="5">
    <source>
        <dbReference type="PROSITE" id="PS50931"/>
    </source>
</evidence>
<dbReference type="GO" id="GO:0000976">
    <property type="term" value="F:transcription cis-regulatory region binding"/>
    <property type="evidence" value="ECO:0007669"/>
    <property type="project" value="TreeGrafter"/>
</dbReference>
<keyword evidence="7" id="KW-1185">Reference proteome</keyword>
<dbReference type="PROSITE" id="PS50931">
    <property type="entry name" value="HTH_LYSR"/>
    <property type="match status" value="1"/>
</dbReference>
<dbReference type="OrthoDB" id="1631201at2"/>
<dbReference type="InterPro" id="IPR000847">
    <property type="entry name" value="LysR_HTH_N"/>
</dbReference>
<name>A0A1G9XCW0_9FIRM</name>
<keyword evidence="4" id="KW-0804">Transcription</keyword>
<dbReference type="Gene3D" id="1.10.10.10">
    <property type="entry name" value="Winged helix-like DNA-binding domain superfamily/Winged helix DNA-binding domain"/>
    <property type="match status" value="1"/>
</dbReference>
<dbReference type="STRING" id="349095.SAMN05660299_01812"/>
<evidence type="ECO:0000256" key="4">
    <source>
        <dbReference type="ARBA" id="ARBA00023163"/>
    </source>
</evidence>
<dbReference type="PRINTS" id="PR00039">
    <property type="entry name" value="HTHLYSR"/>
</dbReference>
<proteinExistence type="inferred from homology"/>
<sequence length="295" mass="34386">MMNLPNIQQLENFIIYGKVRNFTAAAKEANITQSAFSFQMKKLEELIGVQLIARSNKGSKLTKEGELFLTEIQIILQDLEECICDIQALSGQTLSLSVGTLMSLGDVLMNRHLAYFQKHHPEMSISVYNLEARELLKQLEEDKLDIISTFCLPQMNINNYEQTFFCTEKMVYYAPNMHVENQPVTADYIARHPLAQYSSYYLMNTNIERYFSDIDCHPVVQAWFSTPYAIMQYCQENLTGALLSERFLMAMGVCKGYYEVEPKFDMSCYLLYKKKNPKYKMMKIFIDYIRKLYQS</sequence>
<dbReference type="Pfam" id="PF00126">
    <property type="entry name" value="HTH_1"/>
    <property type="match status" value="1"/>
</dbReference>
<gene>
    <name evidence="6" type="ORF">SAMN05660299_01812</name>
</gene>
<dbReference type="RefSeq" id="WP_091650856.1">
    <property type="nucleotide sequence ID" value="NZ_FNHQ01000017.1"/>
</dbReference>
<dbReference type="SUPFAM" id="SSF53850">
    <property type="entry name" value="Periplasmic binding protein-like II"/>
    <property type="match status" value="1"/>
</dbReference>
<dbReference type="InterPro" id="IPR036390">
    <property type="entry name" value="WH_DNA-bd_sf"/>
</dbReference>
<evidence type="ECO:0000313" key="6">
    <source>
        <dbReference type="EMBL" id="SDM94537.1"/>
    </source>
</evidence>
<dbReference type="Pfam" id="PF03466">
    <property type="entry name" value="LysR_substrate"/>
    <property type="match status" value="1"/>
</dbReference>
<comment type="similarity">
    <text evidence="1">Belongs to the LysR transcriptional regulatory family.</text>
</comment>
<protein>
    <submittedName>
        <fullName evidence="6">DNA-binding transcriptional regulator, LysR family</fullName>
    </submittedName>
</protein>
<dbReference type="SUPFAM" id="SSF46785">
    <property type="entry name" value="Winged helix' DNA-binding domain"/>
    <property type="match status" value="1"/>
</dbReference>
<evidence type="ECO:0000313" key="7">
    <source>
        <dbReference type="Proteomes" id="UP000199309"/>
    </source>
</evidence>
<dbReference type="InterPro" id="IPR036388">
    <property type="entry name" value="WH-like_DNA-bd_sf"/>
</dbReference>
<organism evidence="6 7">
    <name type="scientific">Megasphaera paucivorans</name>
    <dbReference type="NCBI Taxonomy" id="349095"/>
    <lineage>
        <taxon>Bacteria</taxon>
        <taxon>Bacillati</taxon>
        <taxon>Bacillota</taxon>
        <taxon>Negativicutes</taxon>
        <taxon>Veillonellales</taxon>
        <taxon>Veillonellaceae</taxon>
        <taxon>Megasphaera</taxon>
    </lineage>
</organism>
<accession>A0A1G9XCW0</accession>
<reference evidence="6 7" key="1">
    <citation type="submission" date="2016-10" db="EMBL/GenBank/DDBJ databases">
        <authorList>
            <person name="de Groot N.N."/>
        </authorList>
    </citation>
    <scope>NUCLEOTIDE SEQUENCE [LARGE SCALE GENOMIC DNA]</scope>
    <source>
        <strain evidence="6 7">DSM 16981</strain>
    </source>
</reference>
<evidence type="ECO:0000256" key="3">
    <source>
        <dbReference type="ARBA" id="ARBA00023125"/>
    </source>
</evidence>
<feature type="domain" description="HTH lysR-type" evidence="5">
    <location>
        <begin position="5"/>
        <end position="62"/>
    </location>
</feature>
<evidence type="ECO:0000256" key="2">
    <source>
        <dbReference type="ARBA" id="ARBA00023015"/>
    </source>
</evidence>
<keyword evidence="3 6" id="KW-0238">DNA-binding</keyword>
<dbReference type="AlphaFoldDB" id="A0A1G9XCW0"/>
<keyword evidence="2" id="KW-0805">Transcription regulation</keyword>